<evidence type="ECO:0000313" key="2">
    <source>
        <dbReference type="Proteomes" id="UP001143328"/>
    </source>
</evidence>
<reference evidence="1" key="1">
    <citation type="journal article" date="2014" name="Int. J. Syst. Evol. Microbiol.">
        <title>Complete genome sequence of Corynebacterium casei LMG S-19264T (=DSM 44701T), isolated from a smear-ripened cheese.</title>
        <authorList>
            <consortium name="US DOE Joint Genome Institute (JGI-PGF)"/>
            <person name="Walter F."/>
            <person name="Albersmeier A."/>
            <person name="Kalinowski J."/>
            <person name="Ruckert C."/>
        </authorList>
    </citation>
    <scope>NUCLEOTIDE SEQUENCE</scope>
    <source>
        <strain evidence="1">VKM B-2935</strain>
    </source>
</reference>
<name>A0A9W6NEY8_9PSED</name>
<gene>
    <name evidence="1" type="ORF">GCM10017655_13490</name>
</gene>
<dbReference type="EMBL" id="BSFN01000003">
    <property type="protein sequence ID" value="GLK88287.1"/>
    <property type="molecule type" value="Genomic_DNA"/>
</dbReference>
<proteinExistence type="predicted"/>
<sequence>MLCEYFRYIDLKGVYEELEGFSMFKTRTLSNIPDQFAETLKTVFEDLAYAACYGIEEWKDLEPIDLAAEVGDIIERDLEIIAHASKLSAPTRRSSSRTAISVLTTLSVHVSFGDFDYWQKTSLLAYQYDLLCWLYSRNKIPEAFEVYELILRTFSELSADFSHDLSTQAQKEKISEAARTRALKRHAPTNKIKHQLLEEWRNTSSEYESRADFCRIVSRREGLKERTVYEWIQKLGAAND</sequence>
<dbReference type="AlphaFoldDB" id="A0A9W6NEY8"/>
<comment type="caution">
    <text evidence="1">The sequence shown here is derived from an EMBL/GenBank/DDBJ whole genome shotgun (WGS) entry which is preliminary data.</text>
</comment>
<keyword evidence="2" id="KW-1185">Reference proteome</keyword>
<reference evidence="1" key="2">
    <citation type="submission" date="2023-01" db="EMBL/GenBank/DDBJ databases">
        <authorList>
            <person name="Sun Q."/>
            <person name="Evtushenko L."/>
        </authorList>
    </citation>
    <scope>NUCLEOTIDE SEQUENCE</scope>
    <source>
        <strain evidence="1">VKM B-2935</strain>
    </source>
</reference>
<evidence type="ECO:0000313" key="1">
    <source>
        <dbReference type="EMBL" id="GLK88287.1"/>
    </source>
</evidence>
<protein>
    <submittedName>
        <fullName evidence="1">Uncharacterized protein</fullName>
    </submittedName>
</protein>
<accession>A0A9W6NEY8</accession>
<organism evidence="1 2">
    <name type="scientific">Pseudomonas turukhanskensis</name>
    <dbReference type="NCBI Taxonomy" id="1806536"/>
    <lineage>
        <taxon>Bacteria</taxon>
        <taxon>Pseudomonadati</taxon>
        <taxon>Pseudomonadota</taxon>
        <taxon>Gammaproteobacteria</taxon>
        <taxon>Pseudomonadales</taxon>
        <taxon>Pseudomonadaceae</taxon>
        <taxon>Pseudomonas</taxon>
    </lineage>
</organism>
<dbReference type="Proteomes" id="UP001143328">
    <property type="component" value="Unassembled WGS sequence"/>
</dbReference>